<comment type="subunit">
    <text evidence="3">Homodimer.</text>
</comment>
<dbReference type="PATRIC" id="fig|1432656.3.peg.403"/>
<sequence>MEYETFLAGRANWIRGSALADVMKKAAELKEQGKELISLSAGDSDPNFIPREALGELTKEILENIPASVMYTPANGIPELREELSKFIEKYEGYKVSPDDIIVTVGGTGSSTS</sequence>
<proteinExistence type="inferred from homology"/>
<protein>
    <recommendedName>
        <fullName evidence="9">Aminotransferase class I/classII domain-containing protein</fullName>
    </recommendedName>
</protein>
<reference evidence="7 8" key="1">
    <citation type="submission" date="2014-01" db="EMBL/GenBank/DDBJ databases">
        <title>Genome sequencing of Thermococcus guaymasensis.</title>
        <authorList>
            <person name="Zhang X."/>
            <person name="Alvare G."/>
            <person name="Fristensky B."/>
            <person name="Chen L."/>
            <person name="Suen T."/>
            <person name="Chen Q."/>
            <person name="Ma K."/>
        </authorList>
    </citation>
    <scope>NUCLEOTIDE SEQUENCE [LARGE SCALE GENOMIC DNA]</scope>
    <source>
        <strain evidence="7 8">DSM 11113</strain>
    </source>
</reference>
<dbReference type="AlphaFoldDB" id="A0A0X1KN49"/>
<evidence type="ECO:0000313" key="8">
    <source>
        <dbReference type="Proteomes" id="UP000062043"/>
    </source>
</evidence>
<dbReference type="Gene3D" id="3.90.1150.10">
    <property type="entry name" value="Aspartate Aminotransferase, domain 1"/>
    <property type="match status" value="1"/>
</dbReference>
<gene>
    <name evidence="7" type="ORF">X802_02065</name>
</gene>
<evidence type="ECO:0000256" key="5">
    <source>
        <dbReference type="ARBA" id="ARBA00022679"/>
    </source>
</evidence>
<name>A0A0X1KN49_9EURY</name>
<dbReference type="InterPro" id="IPR050596">
    <property type="entry name" value="AspAT/PAT-like"/>
</dbReference>
<dbReference type="InterPro" id="IPR015424">
    <property type="entry name" value="PyrdxlP-dep_Trfase"/>
</dbReference>
<dbReference type="PANTHER" id="PTHR46383">
    <property type="entry name" value="ASPARTATE AMINOTRANSFERASE"/>
    <property type="match status" value="1"/>
</dbReference>
<dbReference type="GO" id="GO:0006520">
    <property type="term" value="P:amino acid metabolic process"/>
    <property type="evidence" value="ECO:0007669"/>
    <property type="project" value="InterPro"/>
</dbReference>
<accession>A0A0X1KN49</accession>
<evidence type="ECO:0000256" key="6">
    <source>
        <dbReference type="ARBA" id="ARBA00022898"/>
    </source>
</evidence>
<evidence type="ECO:0000313" key="7">
    <source>
        <dbReference type="EMBL" id="AJC72650.1"/>
    </source>
</evidence>
<dbReference type="Gene3D" id="3.40.640.10">
    <property type="entry name" value="Type I PLP-dependent aspartate aminotransferase-like (Major domain)"/>
    <property type="match status" value="1"/>
</dbReference>
<organism evidence="7 8">
    <name type="scientific">Thermococcus guaymasensis DSM 11113</name>
    <dbReference type="NCBI Taxonomy" id="1432656"/>
    <lineage>
        <taxon>Archaea</taxon>
        <taxon>Methanobacteriati</taxon>
        <taxon>Methanobacteriota</taxon>
        <taxon>Thermococci</taxon>
        <taxon>Thermococcales</taxon>
        <taxon>Thermococcaceae</taxon>
        <taxon>Thermococcus</taxon>
    </lineage>
</organism>
<keyword evidence="5" id="KW-0808">Transferase</keyword>
<keyword evidence="8" id="KW-1185">Reference proteome</keyword>
<dbReference type="InterPro" id="IPR015422">
    <property type="entry name" value="PyrdxlP-dep_Trfase_small"/>
</dbReference>
<dbReference type="GO" id="GO:0008483">
    <property type="term" value="F:transaminase activity"/>
    <property type="evidence" value="ECO:0007669"/>
    <property type="project" value="UniProtKB-KW"/>
</dbReference>
<dbReference type="KEGG" id="tgy:X802_02065"/>
<evidence type="ECO:0008006" key="9">
    <source>
        <dbReference type="Google" id="ProtNLM"/>
    </source>
</evidence>
<evidence type="ECO:0000256" key="2">
    <source>
        <dbReference type="ARBA" id="ARBA00007441"/>
    </source>
</evidence>
<dbReference type="EMBL" id="CP007140">
    <property type="protein sequence ID" value="AJC72650.1"/>
    <property type="molecule type" value="Genomic_DNA"/>
</dbReference>
<dbReference type="STRING" id="1432656.X802_02065"/>
<keyword evidence="6" id="KW-0663">Pyridoxal phosphate</keyword>
<evidence type="ECO:0000256" key="4">
    <source>
        <dbReference type="ARBA" id="ARBA00022576"/>
    </source>
</evidence>
<dbReference type="InterPro" id="IPR015421">
    <property type="entry name" value="PyrdxlP-dep_Trfase_major"/>
</dbReference>
<dbReference type="SUPFAM" id="SSF53383">
    <property type="entry name" value="PLP-dependent transferases"/>
    <property type="match status" value="1"/>
</dbReference>
<comment type="cofactor">
    <cofactor evidence="1">
        <name>pyridoxal 5'-phosphate</name>
        <dbReference type="ChEBI" id="CHEBI:597326"/>
    </cofactor>
</comment>
<comment type="similarity">
    <text evidence="2">Belongs to the class-I pyridoxal-phosphate-dependent aminotransferase family.</text>
</comment>
<dbReference type="Proteomes" id="UP000062043">
    <property type="component" value="Chromosome"/>
</dbReference>
<keyword evidence="4" id="KW-0032">Aminotransferase</keyword>
<evidence type="ECO:0000256" key="1">
    <source>
        <dbReference type="ARBA" id="ARBA00001933"/>
    </source>
</evidence>
<evidence type="ECO:0000256" key="3">
    <source>
        <dbReference type="ARBA" id="ARBA00011738"/>
    </source>
</evidence>